<reference evidence="3" key="1">
    <citation type="submission" date="2022-10" db="EMBL/GenBank/DDBJ databases">
        <title>Cytochrome P450 Catalyzes Benzene Ring Formation in the Biosynthesis of Trialkyl-Substituted Aromatic Polyketides.</title>
        <authorList>
            <person name="Zhao E."/>
            <person name="Ge H."/>
        </authorList>
    </citation>
    <scope>NUCLEOTIDE SEQUENCE</scope>
    <source>
        <strain evidence="3">NA0869</strain>
    </source>
</reference>
<dbReference type="InterPro" id="IPR047057">
    <property type="entry name" value="MerR_fam"/>
</dbReference>
<dbReference type="SUPFAM" id="SSF46955">
    <property type="entry name" value="Putative DNA-binding domain"/>
    <property type="match status" value="1"/>
</dbReference>
<keyword evidence="1" id="KW-0238">DNA-binding</keyword>
<dbReference type="PROSITE" id="PS50937">
    <property type="entry name" value="HTH_MERR_2"/>
    <property type="match status" value="1"/>
</dbReference>
<dbReference type="PRINTS" id="PR00040">
    <property type="entry name" value="HTHMERR"/>
</dbReference>
<evidence type="ECO:0000259" key="2">
    <source>
        <dbReference type="PROSITE" id="PS50937"/>
    </source>
</evidence>
<dbReference type="PANTHER" id="PTHR30204:SF93">
    <property type="entry name" value="HTH MERR-TYPE DOMAIN-CONTAINING PROTEIN"/>
    <property type="match status" value="1"/>
</dbReference>
<evidence type="ECO:0000313" key="3">
    <source>
        <dbReference type="EMBL" id="UYQ61807.1"/>
    </source>
</evidence>
<dbReference type="CDD" id="cd00592">
    <property type="entry name" value="HTH_MerR-like"/>
    <property type="match status" value="1"/>
</dbReference>
<organism evidence="3 4">
    <name type="scientific">Streptomyces peucetius</name>
    <dbReference type="NCBI Taxonomy" id="1950"/>
    <lineage>
        <taxon>Bacteria</taxon>
        <taxon>Bacillati</taxon>
        <taxon>Actinomycetota</taxon>
        <taxon>Actinomycetes</taxon>
        <taxon>Kitasatosporales</taxon>
        <taxon>Streptomycetaceae</taxon>
        <taxon>Streptomyces</taxon>
    </lineage>
</organism>
<dbReference type="InterPro" id="IPR009061">
    <property type="entry name" value="DNA-bd_dom_put_sf"/>
</dbReference>
<dbReference type="EMBL" id="CP107567">
    <property type="protein sequence ID" value="UYQ61807.1"/>
    <property type="molecule type" value="Genomic_DNA"/>
</dbReference>
<dbReference type="PANTHER" id="PTHR30204">
    <property type="entry name" value="REDOX-CYCLING DRUG-SENSING TRANSCRIPTIONAL ACTIVATOR SOXR"/>
    <property type="match status" value="1"/>
</dbReference>
<name>A0ABY6I761_STRPE</name>
<keyword evidence="4" id="KW-1185">Reference proteome</keyword>
<sequence>MRIGEIAALVGVTPRTVRHYHHLGLLPEPVRRPNGYREYSVRDAVLLARIRRLTELGLGLDEVRDVLADDAGRDLVEVLEELDEDLARQEALIHGRRARLAVLLAQARSGELTTEGPVSPRLAEVFGDMARASAGLPGPEPAMAAKDRELLALLDTVAPEPEQERLMGAMRRMTEAPEAMERAYALYEEMDALADADPADPRVEATARSLAAILPDDIVANLGANTVPDDGFMDAFFAELPPAQTAVVTRALELLVERAR</sequence>
<dbReference type="InterPro" id="IPR000551">
    <property type="entry name" value="MerR-type_HTH_dom"/>
</dbReference>
<feature type="domain" description="HTH merR-type" evidence="2">
    <location>
        <begin position="1"/>
        <end position="69"/>
    </location>
</feature>
<evidence type="ECO:0000256" key="1">
    <source>
        <dbReference type="ARBA" id="ARBA00023125"/>
    </source>
</evidence>
<gene>
    <name evidence="3" type="ORF">OGH68_10090</name>
</gene>
<dbReference type="SMART" id="SM00422">
    <property type="entry name" value="HTH_MERR"/>
    <property type="match status" value="1"/>
</dbReference>
<evidence type="ECO:0000313" key="4">
    <source>
        <dbReference type="Proteomes" id="UP001163878"/>
    </source>
</evidence>
<dbReference type="Gene3D" id="1.10.1660.10">
    <property type="match status" value="1"/>
</dbReference>
<dbReference type="RefSeq" id="WP_264243030.1">
    <property type="nucleotide sequence ID" value="NZ_CP107567.1"/>
</dbReference>
<proteinExistence type="predicted"/>
<dbReference type="Proteomes" id="UP001163878">
    <property type="component" value="Chromosome"/>
</dbReference>
<protein>
    <submittedName>
        <fullName evidence="3">MerR family transcriptional regulator</fullName>
    </submittedName>
</protein>
<accession>A0ABY6I761</accession>
<dbReference type="Pfam" id="PF13411">
    <property type="entry name" value="MerR_1"/>
    <property type="match status" value="1"/>
</dbReference>